<dbReference type="EMBL" id="CACRXK020001200">
    <property type="protein sequence ID" value="CAB3987596.1"/>
    <property type="molecule type" value="Genomic_DNA"/>
</dbReference>
<organism evidence="2 3">
    <name type="scientific">Paramuricea clavata</name>
    <name type="common">Red gorgonian</name>
    <name type="synonym">Violescent sea-whip</name>
    <dbReference type="NCBI Taxonomy" id="317549"/>
    <lineage>
        <taxon>Eukaryota</taxon>
        <taxon>Metazoa</taxon>
        <taxon>Cnidaria</taxon>
        <taxon>Anthozoa</taxon>
        <taxon>Octocorallia</taxon>
        <taxon>Malacalcyonacea</taxon>
        <taxon>Plexauridae</taxon>
        <taxon>Paramuricea</taxon>
    </lineage>
</organism>
<dbReference type="OrthoDB" id="5978963at2759"/>
<protein>
    <submittedName>
        <fullName evidence="2">Uncharacterized protein</fullName>
    </submittedName>
</protein>
<dbReference type="Proteomes" id="UP001152795">
    <property type="component" value="Unassembled WGS sequence"/>
</dbReference>
<evidence type="ECO:0000313" key="2">
    <source>
        <dbReference type="EMBL" id="CAB3987596.1"/>
    </source>
</evidence>
<name>A0A7D9HML8_PARCT</name>
<gene>
    <name evidence="2" type="ORF">PACLA_8A053433</name>
</gene>
<feature type="compositionally biased region" description="Polar residues" evidence="1">
    <location>
        <begin position="161"/>
        <end position="181"/>
    </location>
</feature>
<comment type="caution">
    <text evidence="2">The sequence shown here is derived from an EMBL/GenBank/DDBJ whole genome shotgun (WGS) entry which is preliminary data.</text>
</comment>
<feature type="region of interest" description="Disordered" evidence="1">
    <location>
        <begin position="161"/>
        <end position="187"/>
    </location>
</feature>
<sequence length="227" mass="26198">MDILDAVAHLYEREQLNDDREPPIRQTLPMGYREKSDFCEQDECRTSGRHNSFDRYRCERDTSQPCDECNNAAVDVTALVEHFNGVFRQRINTEIENFRVSVNEIVDDQQMNFRSMFGLEQDVDPAQEVPMHMYSRSSSADNITSDYQVVVDNGKQNEQMSVTESPASTFNSYGASESEQGYPTFPPNDVQNQRDAENAMADKYLLRLMTATLVLGNTLRREEYRVF</sequence>
<reference evidence="2" key="1">
    <citation type="submission" date="2020-04" db="EMBL/GenBank/DDBJ databases">
        <authorList>
            <person name="Alioto T."/>
            <person name="Alioto T."/>
            <person name="Gomez Garrido J."/>
        </authorList>
    </citation>
    <scope>NUCLEOTIDE SEQUENCE</scope>
    <source>
        <strain evidence="2">A484AB</strain>
    </source>
</reference>
<accession>A0A7D9HML8</accession>
<keyword evidence="3" id="KW-1185">Reference proteome</keyword>
<dbReference type="AlphaFoldDB" id="A0A7D9HML8"/>
<evidence type="ECO:0000313" key="3">
    <source>
        <dbReference type="Proteomes" id="UP001152795"/>
    </source>
</evidence>
<evidence type="ECO:0000256" key="1">
    <source>
        <dbReference type="SAM" id="MobiDB-lite"/>
    </source>
</evidence>
<proteinExistence type="predicted"/>